<dbReference type="InterPro" id="IPR010296">
    <property type="entry name" value="DUF899_thioredox"/>
</dbReference>
<dbReference type="Gene3D" id="3.40.30.10">
    <property type="entry name" value="Glutaredoxin"/>
    <property type="match status" value="1"/>
</dbReference>
<dbReference type="EMBL" id="FMCS01000003">
    <property type="protein sequence ID" value="SCE89605.1"/>
    <property type="molecule type" value="Genomic_DNA"/>
</dbReference>
<accession>A0A1C4W0G3</accession>
<dbReference type="InterPro" id="IPR036249">
    <property type="entry name" value="Thioredoxin-like_sf"/>
</dbReference>
<dbReference type="Pfam" id="PF05988">
    <property type="entry name" value="DUF899"/>
    <property type="match status" value="1"/>
</dbReference>
<evidence type="ECO:0000313" key="2">
    <source>
        <dbReference type="Proteomes" id="UP000199629"/>
    </source>
</evidence>
<keyword evidence="2" id="KW-1185">Reference proteome</keyword>
<sequence length="225" mass="25918">MTDAKIVDRADWYAARRAFLEREKEVTRARDALNAERRELPMMVVDKEYVFEGPDGERTLPELFEGRRQLLTYHFMWPLEGHDWCPVCSLFIDNIGHLAHLHARDTSLAIVCAAPQSDIVPFKRRMGWDIPWYTTRGDDFYRDFTLDVGTDEPELPGVSAFLRDDDGRVLYAYSTHGRGSDILNNTYNYLDLTPLGRQEEGMADTMGWIRHHDRYGDATAGSCHG</sequence>
<name>A0A1C4W0G3_9ACTN</name>
<organism evidence="1 2">
    <name type="scientific">Micromonospora chaiyaphumensis</name>
    <dbReference type="NCBI Taxonomy" id="307119"/>
    <lineage>
        <taxon>Bacteria</taxon>
        <taxon>Bacillati</taxon>
        <taxon>Actinomycetota</taxon>
        <taxon>Actinomycetes</taxon>
        <taxon>Micromonosporales</taxon>
        <taxon>Micromonosporaceae</taxon>
        <taxon>Micromonospora</taxon>
    </lineage>
</organism>
<proteinExistence type="predicted"/>
<evidence type="ECO:0000313" key="1">
    <source>
        <dbReference type="EMBL" id="SCE89605.1"/>
    </source>
</evidence>
<protein>
    <submittedName>
        <fullName evidence="1">Predicted dithiol-disulfide oxidoreductase, DUF899 family</fullName>
    </submittedName>
</protein>
<reference evidence="2" key="1">
    <citation type="submission" date="2016-06" db="EMBL/GenBank/DDBJ databases">
        <authorList>
            <person name="Varghese N."/>
            <person name="Submissions Spin"/>
        </authorList>
    </citation>
    <scope>NUCLEOTIDE SEQUENCE [LARGE SCALE GENOMIC DNA]</scope>
    <source>
        <strain evidence="2">DSM 45246</strain>
    </source>
</reference>
<dbReference type="Proteomes" id="UP000199629">
    <property type="component" value="Unassembled WGS sequence"/>
</dbReference>
<dbReference type="SUPFAM" id="SSF52833">
    <property type="entry name" value="Thioredoxin-like"/>
    <property type="match status" value="1"/>
</dbReference>
<gene>
    <name evidence="1" type="ORF">GA0070214_10383</name>
</gene>
<dbReference type="RefSeq" id="WP_091261670.1">
    <property type="nucleotide sequence ID" value="NZ_FMCS01000003.1"/>
</dbReference>
<dbReference type="AlphaFoldDB" id="A0A1C4W0G3"/>